<dbReference type="AlphaFoldDB" id="A0A7S0B8E6"/>
<sequence>MAPEAGEADLVIRGGTIVDGTGSPPFVGDIAVKGDKITAVGESLAVSAGQEYDARGLLVAPGWIDPHTHFDAQWSWDPYLSPSTAAGVTTCVMGNCGIGFAPCQADRREFLAYLVEAVEDIPGAVIAEGLKYDFETFEEYMDSIERKELACDVAVMIGHSAVRAWVMGKRASLSDKPGGAKKNPVLPGEIEAMAGLVRDAVAAGAVGFSTSRLLIHRDPQGTLTPGALASNEEVMAISRAIAEGGGGVFEMSSDFASYDDVAYSKLDPVKVWEYQRAEQAWMVDIARECGDKVAFTFNVIPALQAGQDIVDAVNSAGGVAKGQIFARIQGFLQKFGSRMHPFVVSRAFRKAALDCKRTGADLLARLRDPKVREEVIAEARAFYSAPPPGLEQMLMVFLPWSDLYLWTPGYEPTREESIAGVAERGGREPVEAAYDFLLGGGTLWKPQVGLYAGGNLDPTYRLLQHPDVIPGFADAGAHGTIIQDAAAATHSLTFWARDRARGPRLPVELLVRKQTLDVAELFGLVDRGVLAPGKKADINIIDMDKLRIHEPYLIDDMPCGQQRWTQDVDGYRLTLVSGRAIFEHGKPTGALPGRLVRNPRRDAGAWRGVAPQVAGPLEAAALPAGEAAADAAAAERALDGAESKGASAMARILRSTVEAEEAGRAGATGPQPTLRGAASQRSRL</sequence>
<accession>A0A7S0B8E6</accession>
<dbReference type="GO" id="GO:0005829">
    <property type="term" value="C:cytosol"/>
    <property type="evidence" value="ECO:0007669"/>
    <property type="project" value="TreeGrafter"/>
</dbReference>
<proteinExistence type="inferred from homology"/>
<dbReference type="EMBL" id="HBEG01048639">
    <property type="protein sequence ID" value="CAD8385986.1"/>
    <property type="molecule type" value="Transcribed_RNA"/>
</dbReference>
<dbReference type="InterPro" id="IPR011059">
    <property type="entry name" value="Metal-dep_hydrolase_composite"/>
</dbReference>
<dbReference type="SUPFAM" id="SSF51556">
    <property type="entry name" value="Metallo-dependent hydrolases"/>
    <property type="match status" value="1"/>
</dbReference>
<evidence type="ECO:0000256" key="1">
    <source>
        <dbReference type="ARBA" id="ARBA00008829"/>
    </source>
</evidence>
<dbReference type="InterPro" id="IPR032466">
    <property type="entry name" value="Metal_Hydrolase"/>
</dbReference>
<dbReference type="SUPFAM" id="SSF51338">
    <property type="entry name" value="Composite domain of metallo-dependent hydrolases"/>
    <property type="match status" value="1"/>
</dbReference>
<protein>
    <recommendedName>
        <fullName evidence="3">Amidohydrolase 3 domain-containing protein</fullName>
    </recommendedName>
</protein>
<evidence type="ECO:0000313" key="4">
    <source>
        <dbReference type="EMBL" id="CAD8385986.1"/>
    </source>
</evidence>
<gene>
    <name evidence="4" type="ORF">PBAH0796_LOCUS29674</name>
</gene>
<dbReference type="PANTHER" id="PTHR11647">
    <property type="entry name" value="HYDRANTOINASE/DIHYDROPYRIMIDINASE FAMILY MEMBER"/>
    <property type="match status" value="1"/>
</dbReference>
<organism evidence="4">
    <name type="scientific">Pyrodinium bahamense</name>
    <dbReference type="NCBI Taxonomy" id="73915"/>
    <lineage>
        <taxon>Eukaryota</taxon>
        <taxon>Sar</taxon>
        <taxon>Alveolata</taxon>
        <taxon>Dinophyceae</taxon>
        <taxon>Gonyaulacales</taxon>
        <taxon>Pyrocystaceae</taxon>
        <taxon>Pyrodinium</taxon>
    </lineage>
</organism>
<dbReference type="GO" id="GO:0016812">
    <property type="term" value="F:hydrolase activity, acting on carbon-nitrogen (but not peptide) bonds, in cyclic amides"/>
    <property type="evidence" value="ECO:0007669"/>
    <property type="project" value="TreeGrafter"/>
</dbReference>
<feature type="domain" description="Amidohydrolase 3" evidence="3">
    <location>
        <begin position="50"/>
        <end position="581"/>
    </location>
</feature>
<comment type="similarity">
    <text evidence="1">Belongs to the metallo-dependent hydrolases superfamily. Hydantoinase/dihydropyrimidinase family.</text>
</comment>
<dbReference type="InterPro" id="IPR050378">
    <property type="entry name" value="Metallo-dep_Hydrolases_sf"/>
</dbReference>
<dbReference type="Gene3D" id="2.30.40.10">
    <property type="entry name" value="Urease, subunit C, domain 1"/>
    <property type="match status" value="2"/>
</dbReference>
<dbReference type="Pfam" id="PF07969">
    <property type="entry name" value="Amidohydro_3"/>
    <property type="match status" value="1"/>
</dbReference>
<dbReference type="InterPro" id="IPR013108">
    <property type="entry name" value="Amidohydro_3"/>
</dbReference>
<name>A0A7S0B8E6_9DINO</name>
<dbReference type="PANTHER" id="PTHR11647:SF1">
    <property type="entry name" value="COLLAPSIN RESPONSE MEDIATOR PROTEIN"/>
    <property type="match status" value="1"/>
</dbReference>
<evidence type="ECO:0000256" key="2">
    <source>
        <dbReference type="SAM" id="MobiDB-lite"/>
    </source>
</evidence>
<evidence type="ECO:0000259" key="3">
    <source>
        <dbReference type="Pfam" id="PF07969"/>
    </source>
</evidence>
<feature type="region of interest" description="Disordered" evidence="2">
    <location>
        <begin position="659"/>
        <end position="684"/>
    </location>
</feature>
<reference evidence="4" key="1">
    <citation type="submission" date="2021-01" db="EMBL/GenBank/DDBJ databases">
        <authorList>
            <person name="Corre E."/>
            <person name="Pelletier E."/>
            <person name="Niang G."/>
            <person name="Scheremetjew M."/>
            <person name="Finn R."/>
            <person name="Kale V."/>
            <person name="Holt S."/>
            <person name="Cochrane G."/>
            <person name="Meng A."/>
            <person name="Brown T."/>
            <person name="Cohen L."/>
        </authorList>
    </citation>
    <scope>NUCLEOTIDE SEQUENCE</scope>
    <source>
        <strain evidence="4">Pbaha01</strain>
    </source>
</reference>
<dbReference type="Gene3D" id="3.20.20.140">
    <property type="entry name" value="Metal-dependent hydrolases"/>
    <property type="match status" value="1"/>
</dbReference>